<evidence type="ECO:0000259" key="10">
    <source>
        <dbReference type="Pfam" id="PF23782"/>
    </source>
</evidence>
<evidence type="ECO:0000256" key="7">
    <source>
        <dbReference type="SAM" id="MobiDB-lite"/>
    </source>
</evidence>
<reference evidence="11" key="1">
    <citation type="journal article" date="2022" name="bioRxiv">
        <title>Sequencing and chromosome-scale assembly of the giantPleurodeles waltlgenome.</title>
        <authorList>
            <person name="Brown T."/>
            <person name="Elewa A."/>
            <person name="Iarovenko S."/>
            <person name="Subramanian E."/>
            <person name="Araus A.J."/>
            <person name="Petzold A."/>
            <person name="Susuki M."/>
            <person name="Suzuki K.-i.T."/>
            <person name="Hayashi T."/>
            <person name="Toyoda A."/>
            <person name="Oliveira C."/>
            <person name="Osipova E."/>
            <person name="Leigh N.D."/>
            <person name="Simon A."/>
            <person name="Yun M.H."/>
        </authorList>
    </citation>
    <scope>NUCLEOTIDE SEQUENCE</scope>
    <source>
        <strain evidence="11">20211129_DDA</strain>
        <tissue evidence="11">Liver</tissue>
    </source>
</reference>
<protein>
    <submittedName>
        <fullName evidence="11">Uncharacterized protein</fullName>
    </submittedName>
</protein>
<evidence type="ECO:0000259" key="9">
    <source>
        <dbReference type="Pfam" id="PF04668"/>
    </source>
</evidence>
<name>A0AAV7QFH3_PLEWA</name>
<dbReference type="GO" id="GO:0005615">
    <property type="term" value="C:extracellular space"/>
    <property type="evidence" value="ECO:0007669"/>
    <property type="project" value="TreeGrafter"/>
</dbReference>
<sequence length="239" mass="25955">MCWPNGCALILAVVYYSLINPATGCNKALCASDVSKCLLQELCQCQLKEAGCPCCRECALCLGTLWEPCCGCVGLCKERSRVNIHPASRSSVEDLPSPIPSLFCALSTVSENDPPLGWSSFSLPVSEEVQQQHHEHHLTLGTHRGVEDTPGNDSALCTVLYFGSCMSMKRCRQSCESVGASRYRWFHNACCECVGPDCWAYGSKDASCQLCPLQQGPERDSQDGPRESHPGDAMNPSTP</sequence>
<keyword evidence="6" id="KW-0325">Glycoprotein</keyword>
<comment type="caution">
    <text evidence="11">The sequence shown here is derived from an EMBL/GenBank/DDBJ whole genome shotgun (WGS) entry which is preliminary data.</text>
</comment>
<dbReference type="EMBL" id="JANPWB010000010">
    <property type="protein sequence ID" value="KAJ1137053.1"/>
    <property type="molecule type" value="Genomic_DNA"/>
</dbReference>
<dbReference type="AlphaFoldDB" id="A0AAV7QFH3"/>
<evidence type="ECO:0000256" key="2">
    <source>
        <dbReference type="ARBA" id="ARBA00010047"/>
    </source>
</evidence>
<dbReference type="Proteomes" id="UP001066276">
    <property type="component" value="Chromosome 6"/>
</dbReference>
<evidence type="ECO:0000313" key="12">
    <source>
        <dbReference type="Proteomes" id="UP001066276"/>
    </source>
</evidence>
<gene>
    <name evidence="11" type="ORF">NDU88_003466</name>
</gene>
<dbReference type="InterPro" id="IPR006761">
    <property type="entry name" value="Tsg"/>
</dbReference>
<evidence type="ECO:0000256" key="3">
    <source>
        <dbReference type="ARBA" id="ARBA00022473"/>
    </source>
</evidence>
<keyword evidence="3" id="KW-0217">Developmental protein</keyword>
<evidence type="ECO:0000256" key="4">
    <source>
        <dbReference type="ARBA" id="ARBA00022525"/>
    </source>
</evidence>
<feature type="domain" description="Tsg C-terminal" evidence="9">
    <location>
        <begin position="86"/>
        <end position="212"/>
    </location>
</feature>
<keyword evidence="5 8" id="KW-0732">Signal</keyword>
<dbReference type="GO" id="GO:0030510">
    <property type="term" value="P:regulation of BMP signaling pathway"/>
    <property type="evidence" value="ECO:0007669"/>
    <property type="project" value="TreeGrafter"/>
</dbReference>
<keyword evidence="12" id="KW-1185">Reference proteome</keyword>
<comment type="subcellular location">
    <subcellularLocation>
        <location evidence="1">Secreted</location>
    </subcellularLocation>
</comment>
<evidence type="ECO:0000313" key="11">
    <source>
        <dbReference type="EMBL" id="KAJ1137053.1"/>
    </source>
</evidence>
<feature type="compositionally biased region" description="Basic and acidic residues" evidence="7">
    <location>
        <begin position="217"/>
        <end position="230"/>
    </location>
</feature>
<dbReference type="PANTHER" id="PTHR12312">
    <property type="entry name" value="TWISTED GASTRULATION PROTEIN HOMOLOG 1-A-RELATED"/>
    <property type="match status" value="1"/>
</dbReference>
<evidence type="ECO:0000256" key="6">
    <source>
        <dbReference type="ARBA" id="ARBA00023180"/>
    </source>
</evidence>
<feature type="domain" description="Tsg N-terminal" evidence="10">
    <location>
        <begin position="24"/>
        <end position="81"/>
    </location>
</feature>
<organism evidence="11 12">
    <name type="scientific">Pleurodeles waltl</name>
    <name type="common">Iberian ribbed newt</name>
    <dbReference type="NCBI Taxonomy" id="8319"/>
    <lineage>
        <taxon>Eukaryota</taxon>
        <taxon>Metazoa</taxon>
        <taxon>Chordata</taxon>
        <taxon>Craniata</taxon>
        <taxon>Vertebrata</taxon>
        <taxon>Euteleostomi</taxon>
        <taxon>Amphibia</taxon>
        <taxon>Batrachia</taxon>
        <taxon>Caudata</taxon>
        <taxon>Salamandroidea</taxon>
        <taxon>Salamandridae</taxon>
        <taxon>Pleurodelinae</taxon>
        <taxon>Pleurodeles</taxon>
    </lineage>
</organism>
<dbReference type="InterPro" id="IPR057726">
    <property type="entry name" value="Tsg_C"/>
</dbReference>
<evidence type="ECO:0000256" key="1">
    <source>
        <dbReference type="ARBA" id="ARBA00004613"/>
    </source>
</evidence>
<accession>A0AAV7QFH3</accession>
<feature type="signal peptide" evidence="8">
    <location>
        <begin position="1"/>
        <end position="24"/>
    </location>
</feature>
<feature type="region of interest" description="Disordered" evidence="7">
    <location>
        <begin position="214"/>
        <end position="239"/>
    </location>
</feature>
<dbReference type="InterPro" id="IPR057635">
    <property type="entry name" value="Tsg_N"/>
</dbReference>
<dbReference type="Pfam" id="PF04668">
    <property type="entry name" value="Tsg"/>
    <property type="match status" value="1"/>
</dbReference>
<comment type="similarity">
    <text evidence="2">Belongs to the twisted gastrulation protein family.</text>
</comment>
<dbReference type="PANTHER" id="PTHR12312:SF18">
    <property type="entry name" value="TWISTED GASTRULATION BMP SIGNALING MODULATOR 1"/>
    <property type="match status" value="1"/>
</dbReference>
<feature type="chain" id="PRO_5043989575" evidence="8">
    <location>
        <begin position="25"/>
        <end position="239"/>
    </location>
</feature>
<evidence type="ECO:0000256" key="8">
    <source>
        <dbReference type="SAM" id="SignalP"/>
    </source>
</evidence>
<evidence type="ECO:0000256" key="5">
    <source>
        <dbReference type="ARBA" id="ARBA00022729"/>
    </source>
</evidence>
<dbReference type="Pfam" id="PF23782">
    <property type="entry name" value="Tsg_N"/>
    <property type="match status" value="1"/>
</dbReference>
<proteinExistence type="inferred from homology"/>
<keyword evidence="4" id="KW-0964">Secreted</keyword>